<organism evidence="1 2">
    <name type="scientific">Sphaeroforma arctica JP610</name>
    <dbReference type="NCBI Taxonomy" id="667725"/>
    <lineage>
        <taxon>Eukaryota</taxon>
        <taxon>Ichthyosporea</taxon>
        <taxon>Ichthyophonida</taxon>
        <taxon>Sphaeroforma</taxon>
    </lineage>
</organism>
<dbReference type="EMBL" id="KQ242423">
    <property type="protein sequence ID" value="KNC78799.1"/>
    <property type="molecule type" value="Genomic_DNA"/>
</dbReference>
<reference evidence="1 2" key="1">
    <citation type="submission" date="2011-02" db="EMBL/GenBank/DDBJ databases">
        <title>The Genome Sequence of Sphaeroforma arctica JP610.</title>
        <authorList>
            <consortium name="The Broad Institute Genome Sequencing Platform"/>
            <person name="Russ C."/>
            <person name="Cuomo C."/>
            <person name="Young S.K."/>
            <person name="Zeng Q."/>
            <person name="Gargeya S."/>
            <person name="Alvarado L."/>
            <person name="Berlin A."/>
            <person name="Chapman S.B."/>
            <person name="Chen Z."/>
            <person name="Freedman E."/>
            <person name="Gellesch M."/>
            <person name="Goldberg J."/>
            <person name="Griggs A."/>
            <person name="Gujja S."/>
            <person name="Heilman E."/>
            <person name="Heiman D."/>
            <person name="Howarth C."/>
            <person name="Mehta T."/>
            <person name="Neiman D."/>
            <person name="Pearson M."/>
            <person name="Roberts A."/>
            <person name="Saif S."/>
            <person name="Shea T."/>
            <person name="Shenoy N."/>
            <person name="Sisk P."/>
            <person name="Stolte C."/>
            <person name="Sykes S."/>
            <person name="White J."/>
            <person name="Yandava C."/>
            <person name="Burger G."/>
            <person name="Gray M.W."/>
            <person name="Holland P.W.H."/>
            <person name="King N."/>
            <person name="Lang F.B.F."/>
            <person name="Roger A.J."/>
            <person name="Ruiz-Trillo I."/>
            <person name="Haas B."/>
            <person name="Nusbaum C."/>
            <person name="Birren B."/>
        </authorList>
    </citation>
    <scope>NUCLEOTIDE SEQUENCE [LARGE SCALE GENOMIC DNA]</scope>
    <source>
        <strain evidence="1 2">JP610</strain>
    </source>
</reference>
<evidence type="ECO:0000313" key="1">
    <source>
        <dbReference type="EMBL" id="KNC78799.1"/>
    </source>
</evidence>
<keyword evidence="2" id="KW-1185">Reference proteome</keyword>
<dbReference type="GeneID" id="25909292"/>
<proteinExistence type="predicted"/>
<protein>
    <submittedName>
        <fullName evidence="1">Uncharacterized protein</fullName>
    </submittedName>
</protein>
<dbReference type="RefSeq" id="XP_014152701.1">
    <property type="nucleotide sequence ID" value="XM_014297226.1"/>
</dbReference>
<sequence>EPAGFLVKSRSAFHRTPTAKNKPGSVFSLFDKADTITFQQPHEVKKATSASNSTAVGSIKDEHVFQVPEPRPPADTLCVAQPELPSGQSTAALWQRGPEQKPSNSMLFLLPSAKSGPTYLRRQHGATPRTLALTKAMETPAPVAMPRKRMRNSVKSHKTTVKPPTDWSLHSVARFTSAHNFEWCRRLKSHIHPRGLSNALRCIHDEDLPDDLLHSTPEDVVSLHDRACAELQKAMIYWEFNPPHYRGKRPWGYPNSFRGESVLIV</sequence>
<dbReference type="AlphaFoldDB" id="A0A0L0FQ05"/>
<feature type="non-terminal residue" evidence="1">
    <location>
        <position position="1"/>
    </location>
</feature>
<dbReference type="Proteomes" id="UP000054560">
    <property type="component" value="Unassembled WGS sequence"/>
</dbReference>
<name>A0A0L0FQ05_9EUKA</name>
<gene>
    <name evidence="1" type="ORF">SARC_08788</name>
</gene>
<accession>A0A0L0FQ05</accession>
<evidence type="ECO:0000313" key="2">
    <source>
        <dbReference type="Proteomes" id="UP000054560"/>
    </source>
</evidence>